<comment type="caution">
    <text evidence="2">The sequence shown here is derived from an EMBL/GenBank/DDBJ whole genome shotgun (WGS) entry which is preliminary data.</text>
</comment>
<evidence type="ECO:0000313" key="3">
    <source>
        <dbReference type="Proteomes" id="UP000177791"/>
    </source>
</evidence>
<feature type="chain" id="PRO_5009578496" description="DUF4292 domain-containing protein" evidence="1">
    <location>
        <begin position="22"/>
        <end position="278"/>
    </location>
</feature>
<dbReference type="PROSITE" id="PS51257">
    <property type="entry name" value="PROKAR_LIPOPROTEIN"/>
    <property type="match status" value="1"/>
</dbReference>
<sequence>MNAMKKAFYLGLLALATACSSNPEQQSQATTAAPAKTATPPRELPAVLQQALTAHGGLAAWQQFAALEFQLKTSLGTPRNEKQLIDLRNRQVRIEAANYQVGMDGQRVWVSPSKAAFGQMPARFYHNLFFYFFAIPFVLADDGTVYEDLGTRTVAGKAYRALKVSYESGRGDASGDQYIAHFNPKTHRLELLLYTVTYFEPGKAAPFNALLYSDWQEVDGLLLPQKMEGRQFADDKIGALKYTAEFSNVRLSRAQPDASRFAMPQGAVVDSVAKPMGK</sequence>
<dbReference type="InterPro" id="IPR045444">
    <property type="entry name" value="DUF6503"/>
</dbReference>
<name>A0A1G1SW52_9BACT</name>
<dbReference type="STRING" id="1908236.BEN48_17455"/>
<keyword evidence="3" id="KW-1185">Reference proteome</keyword>
<organism evidence="2 3">
    <name type="scientific">Hymenobacter glacialis</name>
    <dbReference type="NCBI Taxonomy" id="1908236"/>
    <lineage>
        <taxon>Bacteria</taxon>
        <taxon>Pseudomonadati</taxon>
        <taxon>Bacteroidota</taxon>
        <taxon>Cytophagia</taxon>
        <taxon>Cytophagales</taxon>
        <taxon>Hymenobacteraceae</taxon>
        <taxon>Hymenobacter</taxon>
    </lineage>
</organism>
<protein>
    <recommendedName>
        <fullName evidence="4">DUF4292 domain-containing protein</fullName>
    </recommendedName>
</protein>
<evidence type="ECO:0000256" key="1">
    <source>
        <dbReference type="SAM" id="SignalP"/>
    </source>
</evidence>
<dbReference type="EMBL" id="MDZC01000092">
    <property type="protein sequence ID" value="OGX82841.1"/>
    <property type="molecule type" value="Genomic_DNA"/>
</dbReference>
<dbReference type="Pfam" id="PF20113">
    <property type="entry name" value="DUF6503"/>
    <property type="match status" value="1"/>
</dbReference>
<gene>
    <name evidence="2" type="ORF">BEN48_17455</name>
</gene>
<accession>A0A1G1SW52</accession>
<proteinExistence type="predicted"/>
<reference evidence="2 3" key="1">
    <citation type="submission" date="2016-08" db="EMBL/GenBank/DDBJ databases">
        <title>Hymenobacter coccineus sp. nov., Hymenobacter lapidarius sp. nov. and Hymenobacter glacialis sp. nov., isolated from Antarctic soil.</title>
        <authorList>
            <person name="Sedlacek I."/>
            <person name="Kralova S."/>
            <person name="Kyrova K."/>
            <person name="Maslanova I."/>
            <person name="Stankova E."/>
            <person name="Vrbovska V."/>
            <person name="Nemec M."/>
            <person name="Bartak M."/>
            <person name="Svec P."/>
            <person name="Busse H.-J."/>
            <person name="Pantucek R."/>
        </authorList>
    </citation>
    <scope>NUCLEOTIDE SEQUENCE [LARGE SCALE GENOMIC DNA]</scope>
    <source>
        <strain evidence="2 3">CCM 8648</strain>
    </source>
</reference>
<feature type="signal peptide" evidence="1">
    <location>
        <begin position="1"/>
        <end position="21"/>
    </location>
</feature>
<dbReference type="Proteomes" id="UP000177791">
    <property type="component" value="Unassembled WGS sequence"/>
</dbReference>
<evidence type="ECO:0008006" key="4">
    <source>
        <dbReference type="Google" id="ProtNLM"/>
    </source>
</evidence>
<keyword evidence="1" id="KW-0732">Signal</keyword>
<evidence type="ECO:0000313" key="2">
    <source>
        <dbReference type="EMBL" id="OGX82841.1"/>
    </source>
</evidence>
<dbReference type="AlphaFoldDB" id="A0A1G1SW52"/>